<comment type="caution">
    <text evidence="1">The sequence shown here is derived from an EMBL/GenBank/DDBJ whole genome shotgun (WGS) entry which is preliminary data.</text>
</comment>
<dbReference type="Proteomes" id="UP001249851">
    <property type="component" value="Unassembled WGS sequence"/>
</dbReference>
<dbReference type="AlphaFoldDB" id="A0AAD9V9A4"/>
<evidence type="ECO:0000313" key="1">
    <source>
        <dbReference type="EMBL" id="KAK2565505.1"/>
    </source>
</evidence>
<evidence type="ECO:0000313" key="2">
    <source>
        <dbReference type="Proteomes" id="UP001249851"/>
    </source>
</evidence>
<keyword evidence="2" id="KW-1185">Reference proteome</keyword>
<reference evidence="1" key="2">
    <citation type="journal article" date="2023" name="Science">
        <title>Genomic signatures of disease resistance in endangered staghorn corals.</title>
        <authorList>
            <person name="Vollmer S.V."/>
            <person name="Selwyn J.D."/>
            <person name="Despard B.A."/>
            <person name="Roesel C.L."/>
        </authorList>
    </citation>
    <scope>NUCLEOTIDE SEQUENCE</scope>
    <source>
        <strain evidence="1">K2</strain>
    </source>
</reference>
<sequence>MIVKCKEKENPHGTMDCGSMEKALLRQDHRELHKRQQVDCFELVMNTAFVPRCSCECEPSEVESSRNFLQKHTKDNFFDSL</sequence>
<reference evidence="1" key="1">
    <citation type="journal article" date="2023" name="G3 (Bethesda)">
        <title>Whole genome assembly and annotation of the endangered Caribbean coral Acropora cervicornis.</title>
        <authorList>
            <person name="Selwyn J.D."/>
            <person name="Vollmer S.V."/>
        </authorList>
    </citation>
    <scope>NUCLEOTIDE SEQUENCE</scope>
    <source>
        <strain evidence="1">K2</strain>
    </source>
</reference>
<accession>A0AAD9V9A4</accession>
<protein>
    <submittedName>
        <fullName evidence="1">Uncharacterized protein</fullName>
    </submittedName>
</protein>
<proteinExistence type="predicted"/>
<gene>
    <name evidence="1" type="ORF">P5673_010588</name>
</gene>
<name>A0AAD9V9A4_ACRCE</name>
<dbReference type="EMBL" id="JARQWQ010000019">
    <property type="protein sequence ID" value="KAK2565505.1"/>
    <property type="molecule type" value="Genomic_DNA"/>
</dbReference>
<organism evidence="1 2">
    <name type="scientific">Acropora cervicornis</name>
    <name type="common">Staghorn coral</name>
    <dbReference type="NCBI Taxonomy" id="6130"/>
    <lineage>
        <taxon>Eukaryota</taxon>
        <taxon>Metazoa</taxon>
        <taxon>Cnidaria</taxon>
        <taxon>Anthozoa</taxon>
        <taxon>Hexacorallia</taxon>
        <taxon>Scleractinia</taxon>
        <taxon>Astrocoeniina</taxon>
        <taxon>Acroporidae</taxon>
        <taxon>Acropora</taxon>
    </lineage>
</organism>